<dbReference type="GO" id="GO:0000028">
    <property type="term" value="P:ribosomal small subunit assembly"/>
    <property type="evidence" value="ECO:0007669"/>
    <property type="project" value="TreeGrafter"/>
</dbReference>
<dbReference type="EMBL" id="CP002432">
    <property type="protein sequence ID" value="ADU66301.1"/>
    <property type="molecule type" value="Genomic_DNA"/>
</dbReference>
<evidence type="ECO:0000259" key="5">
    <source>
        <dbReference type="Pfam" id="PF17384"/>
    </source>
</evidence>
<dbReference type="Gene3D" id="2.30.30.180">
    <property type="entry name" value="Ribosome maturation factor RimP, C-terminal domain"/>
    <property type="match status" value="1"/>
</dbReference>
<dbReference type="STRING" id="653733.Selin_1571"/>
<proteinExistence type="inferred from homology"/>
<accession>E6W7D4</accession>
<dbReference type="InterPro" id="IPR028998">
    <property type="entry name" value="RimP_C"/>
</dbReference>
<dbReference type="PANTHER" id="PTHR33867:SF1">
    <property type="entry name" value="RIBOSOME MATURATION FACTOR RIMP"/>
    <property type="match status" value="1"/>
</dbReference>
<dbReference type="InParanoid" id="E6W7D4"/>
<organism evidence="6 7">
    <name type="scientific">Desulfurispirillum indicum (strain ATCC BAA-1389 / DSM 22839 / S5)</name>
    <dbReference type="NCBI Taxonomy" id="653733"/>
    <lineage>
        <taxon>Bacteria</taxon>
        <taxon>Pseudomonadati</taxon>
        <taxon>Chrysiogenota</taxon>
        <taxon>Chrysiogenia</taxon>
        <taxon>Chrysiogenales</taxon>
        <taxon>Chrysiogenaceae</taxon>
        <taxon>Desulfurispirillum</taxon>
    </lineage>
</organism>
<evidence type="ECO:0000313" key="7">
    <source>
        <dbReference type="Proteomes" id="UP000002572"/>
    </source>
</evidence>
<dbReference type="InterPro" id="IPR035956">
    <property type="entry name" value="RimP_N_sf"/>
</dbReference>
<dbReference type="SUPFAM" id="SSF74942">
    <property type="entry name" value="YhbC-like, C-terminal domain"/>
    <property type="match status" value="1"/>
</dbReference>
<dbReference type="RefSeq" id="WP_013506182.1">
    <property type="nucleotide sequence ID" value="NC_014836.1"/>
</dbReference>
<sequence>MDKERILRGVSELLQPIVQELALELFDVELINASGWILRVYLDKEGGVSLDECERVSIELGTLLDVEDIIGFRYTLEVSSPGVNRKLRHRADFEKYLGRLARIRTSEVLLNTKLHIGYLADISDTELTIREKDRGILIPVPLAIIEKANLEYEWE</sequence>
<dbReference type="GO" id="GO:0005829">
    <property type="term" value="C:cytosol"/>
    <property type="evidence" value="ECO:0007669"/>
    <property type="project" value="TreeGrafter"/>
</dbReference>
<dbReference type="HAMAP" id="MF_01077">
    <property type="entry name" value="RimP"/>
    <property type="match status" value="1"/>
</dbReference>
<dbReference type="GO" id="GO:0006412">
    <property type="term" value="P:translation"/>
    <property type="evidence" value="ECO:0007669"/>
    <property type="project" value="TreeGrafter"/>
</dbReference>
<dbReference type="InterPro" id="IPR003728">
    <property type="entry name" value="Ribosome_maturation_RimP"/>
</dbReference>
<evidence type="ECO:0000256" key="1">
    <source>
        <dbReference type="ARBA" id="ARBA00022490"/>
    </source>
</evidence>
<dbReference type="Pfam" id="PF02576">
    <property type="entry name" value="RimP_N"/>
    <property type="match status" value="1"/>
</dbReference>
<feature type="domain" description="Ribosome maturation factor RimP N-terminal" evidence="4">
    <location>
        <begin position="13"/>
        <end position="83"/>
    </location>
</feature>
<feature type="domain" description="Ribosome maturation factor RimP C-terminal" evidence="5">
    <location>
        <begin position="87"/>
        <end position="154"/>
    </location>
</feature>
<dbReference type="Proteomes" id="UP000002572">
    <property type="component" value="Chromosome"/>
</dbReference>
<dbReference type="SUPFAM" id="SSF75420">
    <property type="entry name" value="YhbC-like, N-terminal domain"/>
    <property type="match status" value="1"/>
</dbReference>
<dbReference type="FunFam" id="3.30.300.70:FF:000001">
    <property type="entry name" value="Ribosome maturation factor RimP"/>
    <property type="match status" value="1"/>
</dbReference>
<dbReference type="Pfam" id="PF17384">
    <property type="entry name" value="DUF150_C"/>
    <property type="match status" value="1"/>
</dbReference>
<evidence type="ECO:0000256" key="2">
    <source>
        <dbReference type="ARBA" id="ARBA00022517"/>
    </source>
</evidence>
<dbReference type="AlphaFoldDB" id="E6W7D4"/>
<dbReference type="InterPro" id="IPR028989">
    <property type="entry name" value="RimP_N"/>
</dbReference>
<dbReference type="Gene3D" id="3.30.300.70">
    <property type="entry name" value="RimP-like superfamily, N-terminal"/>
    <property type="match status" value="1"/>
</dbReference>
<dbReference type="OrthoDB" id="9805006at2"/>
<dbReference type="CDD" id="cd01734">
    <property type="entry name" value="YlxS_C"/>
    <property type="match status" value="1"/>
</dbReference>
<evidence type="ECO:0000256" key="3">
    <source>
        <dbReference type="HAMAP-Rule" id="MF_01077"/>
    </source>
</evidence>
<evidence type="ECO:0000259" key="4">
    <source>
        <dbReference type="Pfam" id="PF02576"/>
    </source>
</evidence>
<dbReference type="eggNOG" id="COG0779">
    <property type="taxonomic scope" value="Bacteria"/>
</dbReference>
<dbReference type="FunCoup" id="E6W7D4">
    <property type="interactions" value="322"/>
</dbReference>
<dbReference type="InterPro" id="IPR036847">
    <property type="entry name" value="RimP_C_sf"/>
</dbReference>
<comment type="similarity">
    <text evidence="3">Belongs to the RimP family.</text>
</comment>
<comment type="function">
    <text evidence="3">Required for maturation of 30S ribosomal subunits.</text>
</comment>
<dbReference type="KEGG" id="din:Selin_1571"/>
<name>E6W7D4_DESIS</name>
<keyword evidence="1 3" id="KW-0963">Cytoplasm</keyword>
<keyword evidence="2 3" id="KW-0690">Ribosome biogenesis</keyword>
<gene>
    <name evidence="3" type="primary">rimP</name>
    <name evidence="6" type="ordered locus">Selin_1571</name>
</gene>
<reference evidence="6 7" key="1">
    <citation type="submission" date="2010-12" db="EMBL/GenBank/DDBJ databases">
        <title>Complete sequence of Desulfurispirillum indicum S5.</title>
        <authorList>
            <consortium name="US DOE Joint Genome Institute"/>
            <person name="Lucas S."/>
            <person name="Copeland A."/>
            <person name="Lapidus A."/>
            <person name="Cheng J.-F."/>
            <person name="Goodwin L."/>
            <person name="Pitluck S."/>
            <person name="Chertkov O."/>
            <person name="Held B."/>
            <person name="Detter J.C."/>
            <person name="Han C."/>
            <person name="Tapia R."/>
            <person name="Land M."/>
            <person name="Hauser L."/>
            <person name="Kyrpides N."/>
            <person name="Ivanova N."/>
            <person name="Mikhailova N."/>
            <person name="Haggblom M."/>
            <person name="Rauschenbach I."/>
            <person name="Bini E."/>
            <person name="Woyke T."/>
        </authorList>
    </citation>
    <scope>NUCLEOTIDE SEQUENCE [LARGE SCALE GENOMIC DNA]</scope>
    <source>
        <strain evidence="7">ATCC BAA-1389 / DSM 22839 / S5</strain>
    </source>
</reference>
<evidence type="ECO:0000313" key="6">
    <source>
        <dbReference type="EMBL" id="ADU66301.1"/>
    </source>
</evidence>
<protein>
    <recommendedName>
        <fullName evidence="3">Ribosome maturation factor RimP</fullName>
    </recommendedName>
</protein>
<comment type="subcellular location">
    <subcellularLocation>
        <location evidence="3">Cytoplasm</location>
    </subcellularLocation>
</comment>
<dbReference type="HOGENOM" id="CLU_070525_2_2_0"/>
<dbReference type="PANTHER" id="PTHR33867">
    <property type="entry name" value="RIBOSOME MATURATION FACTOR RIMP"/>
    <property type="match status" value="1"/>
</dbReference>
<keyword evidence="7" id="KW-1185">Reference proteome</keyword>